<reference evidence="6" key="1">
    <citation type="submission" date="2015-09" db="EMBL/GenBank/DDBJ databases">
        <authorList>
            <consortium name="Pathogen Informatics"/>
        </authorList>
    </citation>
    <scope>NUCLEOTIDE SEQUENCE [LARGE SCALE GENOMIC DNA]</scope>
    <source>
        <strain evidence="6">Lake Konstanz</strain>
    </source>
</reference>
<dbReference type="Pfam" id="PF00406">
    <property type="entry name" value="ADK"/>
    <property type="match status" value="1"/>
</dbReference>
<dbReference type="OMA" id="YHEMLDG"/>
<evidence type="ECO:0000256" key="2">
    <source>
        <dbReference type="ARBA" id="ARBA00022741"/>
    </source>
</evidence>
<dbReference type="GO" id="GO:0004017">
    <property type="term" value="F:AMP kinase activity"/>
    <property type="evidence" value="ECO:0007669"/>
    <property type="project" value="InterPro"/>
</dbReference>
<dbReference type="InterPro" id="IPR033690">
    <property type="entry name" value="Adenylat_kinase_CS"/>
</dbReference>
<name>A0A0S4JIH6_BODSA</name>
<gene>
    <name evidence="5" type="ORF">BSAL_24305</name>
</gene>
<dbReference type="PRINTS" id="PR00094">
    <property type="entry name" value="ADENYLTKNASE"/>
</dbReference>
<dbReference type="HAMAP" id="MF_00235">
    <property type="entry name" value="Adenylate_kinase_Adk"/>
    <property type="match status" value="1"/>
</dbReference>
<dbReference type="PANTHER" id="PTHR23359">
    <property type="entry name" value="NUCLEOTIDE KINASE"/>
    <property type="match status" value="1"/>
</dbReference>
<proteinExistence type="inferred from homology"/>
<protein>
    <submittedName>
        <fullName evidence="5">Adenylate kinase, putative</fullName>
    </submittedName>
</protein>
<dbReference type="SUPFAM" id="SSF52540">
    <property type="entry name" value="P-loop containing nucleoside triphosphate hydrolases"/>
    <property type="match status" value="1"/>
</dbReference>
<sequence length="257" mass="28586">MPSSIPEHAVSYLREKNVPDLMEYMLQELLQEQPEPSGIFPAALSEEDFLIAGPPAGGKGTQCEGIVERFGVVHISTGDLLRAEVKAGSPEGQQADEFMKSGGLVPDSLIIAMVKNRLNQPDVREKGWLLDGFPRTKAQAQALQEAGIIPQVMVLLEVPDDVLVERIEGRRNDPITGKVYHIKFNPPPADDKELLERLEQRKDDTREAMVSRLATYHKNCDDILSFYTHVLFKTDGNRDKKTVGADVTKAIEARMPK</sequence>
<dbReference type="OrthoDB" id="439792at2759"/>
<evidence type="ECO:0000256" key="4">
    <source>
        <dbReference type="RuleBase" id="RU003330"/>
    </source>
</evidence>
<accession>A0A0S4JIH6</accession>
<dbReference type="CDD" id="cd01428">
    <property type="entry name" value="ADK"/>
    <property type="match status" value="1"/>
</dbReference>
<comment type="similarity">
    <text evidence="4">Belongs to the adenylate kinase family.</text>
</comment>
<keyword evidence="2" id="KW-0547">Nucleotide-binding</keyword>
<dbReference type="InterPro" id="IPR000850">
    <property type="entry name" value="Adenylat/UMP-CMP_kin"/>
</dbReference>
<keyword evidence="3 4" id="KW-0418">Kinase</keyword>
<organism evidence="5 6">
    <name type="scientific">Bodo saltans</name>
    <name type="common">Flagellated protozoan</name>
    <dbReference type="NCBI Taxonomy" id="75058"/>
    <lineage>
        <taxon>Eukaryota</taxon>
        <taxon>Discoba</taxon>
        <taxon>Euglenozoa</taxon>
        <taxon>Kinetoplastea</taxon>
        <taxon>Metakinetoplastina</taxon>
        <taxon>Eubodonida</taxon>
        <taxon>Bodonidae</taxon>
        <taxon>Bodo</taxon>
    </lineage>
</organism>
<dbReference type="InterPro" id="IPR027417">
    <property type="entry name" value="P-loop_NTPase"/>
</dbReference>
<dbReference type="NCBIfam" id="TIGR01351">
    <property type="entry name" value="adk"/>
    <property type="match status" value="1"/>
</dbReference>
<dbReference type="PROSITE" id="PS00113">
    <property type="entry name" value="ADENYLATE_KINASE"/>
    <property type="match status" value="1"/>
</dbReference>
<keyword evidence="1 4" id="KW-0808">Transferase</keyword>
<dbReference type="EMBL" id="CYKH01001782">
    <property type="protein sequence ID" value="CUG89965.1"/>
    <property type="molecule type" value="Genomic_DNA"/>
</dbReference>
<dbReference type="AlphaFoldDB" id="A0A0S4JIH6"/>
<evidence type="ECO:0000313" key="6">
    <source>
        <dbReference type="Proteomes" id="UP000051952"/>
    </source>
</evidence>
<dbReference type="InterPro" id="IPR006259">
    <property type="entry name" value="Adenyl_kin_sub"/>
</dbReference>
<dbReference type="VEuPathDB" id="TriTrypDB:BSAL_24305"/>
<keyword evidence="6" id="KW-1185">Reference proteome</keyword>
<dbReference type="Gene3D" id="3.40.50.300">
    <property type="entry name" value="P-loop containing nucleotide triphosphate hydrolases"/>
    <property type="match status" value="1"/>
</dbReference>
<evidence type="ECO:0000313" key="5">
    <source>
        <dbReference type="EMBL" id="CUG89965.1"/>
    </source>
</evidence>
<evidence type="ECO:0000256" key="3">
    <source>
        <dbReference type="ARBA" id="ARBA00022777"/>
    </source>
</evidence>
<dbReference type="Proteomes" id="UP000051952">
    <property type="component" value="Unassembled WGS sequence"/>
</dbReference>
<dbReference type="GO" id="GO:0005524">
    <property type="term" value="F:ATP binding"/>
    <property type="evidence" value="ECO:0007669"/>
    <property type="project" value="InterPro"/>
</dbReference>
<evidence type="ECO:0000256" key="1">
    <source>
        <dbReference type="ARBA" id="ARBA00022679"/>
    </source>
</evidence>